<gene>
    <name evidence="7" type="ORF">AT705_19365</name>
</gene>
<dbReference type="KEGG" id="prr:AT705_19365"/>
<evidence type="ECO:0000313" key="7">
    <source>
        <dbReference type="EMBL" id="ALU44918.1"/>
    </source>
</evidence>
<dbReference type="Pfam" id="PF00994">
    <property type="entry name" value="MoCF_biosynth"/>
    <property type="match status" value="1"/>
</dbReference>
<dbReference type="EMBL" id="CP013611">
    <property type="protein sequence ID" value="ALU44918.1"/>
    <property type="molecule type" value="Genomic_DNA"/>
</dbReference>
<dbReference type="NCBIfam" id="TIGR00177">
    <property type="entry name" value="molyb_syn"/>
    <property type="match status" value="1"/>
</dbReference>
<dbReference type="SUPFAM" id="SSF53218">
    <property type="entry name" value="Molybdenum cofactor biosynthesis proteins"/>
    <property type="match status" value="1"/>
</dbReference>
<dbReference type="GO" id="GO:0005829">
    <property type="term" value="C:cytosol"/>
    <property type="evidence" value="ECO:0007669"/>
    <property type="project" value="TreeGrafter"/>
</dbReference>
<comment type="pathway">
    <text evidence="2 5">Cofactor biosynthesis; molybdopterin biosynthesis.</text>
</comment>
<dbReference type="InterPro" id="IPR012245">
    <property type="entry name" value="MoaB"/>
</dbReference>
<evidence type="ECO:0000256" key="3">
    <source>
        <dbReference type="ARBA" id="ARBA00006112"/>
    </source>
</evidence>
<dbReference type="FunFam" id="3.40.980.10:FF:000006">
    <property type="entry name" value="Molybdenum cofactor biosynthesis protein B"/>
    <property type="match status" value="1"/>
</dbReference>
<organism evidence="7 8">
    <name type="scientific">Pseudoalteromonas rubra</name>
    <dbReference type="NCBI Taxonomy" id="43658"/>
    <lineage>
        <taxon>Bacteria</taxon>
        <taxon>Pseudomonadati</taxon>
        <taxon>Pseudomonadota</taxon>
        <taxon>Gammaproteobacteria</taxon>
        <taxon>Alteromonadales</taxon>
        <taxon>Pseudoalteromonadaceae</taxon>
        <taxon>Pseudoalteromonas</taxon>
    </lineage>
</organism>
<dbReference type="NCBIfam" id="TIGR02667">
    <property type="entry name" value="moaB_proteo"/>
    <property type="match status" value="1"/>
</dbReference>
<keyword evidence="5" id="KW-0501">Molybdenum cofactor biosynthesis</keyword>
<feature type="domain" description="MoaB/Mog" evidence="6">
    <location>
        <begin position="15"/>
        <end position="159"/>
    </location>
</feature>
<dbReference type="CDD" id="cd00886">
    <property type="entry name" value="MogA_MoaB"/>
    <property type="match status" value="1"/>
</dbReference>
<dbReference type="GO" id="GO:0006777">
    <property type="term" value="P:Mo-molybdopterin cofactor biosynthetic process"/>
    <property type="evidence" value="ECO:0007669"/>
    <property type="project" value="UniProtKB-UniRule"/>
</dbReference>
<sequence>MTTQTTAQLTSLNIAILTVSDTRDESTDRSGNFLKEQVIEEGHNVVEKVILPDDKYAIRAQVAHWIAQDKVESVLITGGTGFASRDVTPEAVTPLFDKEIVGFGEVFRHISYLEIGNSTIQSRALAGVSNNTVIFCMPGSTGACKTAWSKIIKDQLDSRHKPCNYASLIKRPQSN</sequence>
<dbReference type="SMART" id="SM00852">
    <property type="entry name" value="MoCF_biosynth"/>
    <property type="match status" value="1"/>
</dbReference>
<evidence type="ECO:0000256" key="4">
    <source>
        <dbReference type="ARBA" id="ARBA00015262"/>
    </source>
</evidence>
<dbReference type="PIRSF" id="PIRSF006443">
    <property type="entry name" value="MoaB"/>
    <property type="match status" value="1"/>
</dbReference>
<reference evidence="7 8" key="1">
    <citation type="submission" date="2015-12" db="EMBL/GenBank/DDBJ databases">
        <title>Complete genome sequence of Pseudoalteromonas rubra SCSIO 6842, harboring a conjugative plasmid.</title>
        <authorList>
            <person name="Li B."/>
            <person name="Wang X."/>
        </authorList>
    </citation>
    <scope>NUCLEOTIDE SEQUENCE [LARGE SCALE GENOMIC DNA]</scope>
    <source>
        <strain evidence="7 8">SCSIO 6842</strain>
    </source>
</reference>
<dbReference type="InterPro" id="IPR013484">
    <property type="entry name" value="MoaB_proteobac"/>
</dbReference>
<comment type="similarity">
    <text evidence="3 5">Belongs to the MoaB/Mog family.</text>
</comment>
<dbReference type="Gene3D" id="3.40.980.10">
    <property type="entry name" value="MoaB/Mog-like domain"/>
    <property type="match status" value="1"/>
</dbReference>
<dbReference type="RefSeq" id="WP_058797846.1">
    <property type="nucleotide sequence ID" value="NZ_CP013611.1"/>
</dbReference>
<dbReference type="PANTHER" id="PTHR43232">
    <property type="entry name" value="MOLYBDENUM COFACTOR BIOSYNTHESIS PROTEIN B"/>
    <property type="match status" value="1"/>
</dbReference>
<protein>
    <recommendedName>
        <fullName evidence="4 5">Molybdenum cofactor biosynthesis protein B</fullName>
    </recommendedName>
</protein>
<dbReference type="AlphaFoldDB" id="A0A0U3I4M1"/>
<evidence type="ECO:0000313" key="8">
    <source>
        <dbReference type="Proteomes" id="UP000069015"/>
    </source>
</evidence>
<dbReference type="PANTHER" id="PTHR43232:SF2">
    <property type="entry name" value="MOLYBDENUM COFACTOR BIOSYNTHESIS PROTEIN B"/>
    <property type="match status" value="1"/>
</dbReference>
<evidence type="ECO:0000256" key="5">
    <source>
        <dbReference type="PIRNR" id="PIRNR006443"/>
    </source>
</evidence>
<evidence type="ECO:0000256" key="2">
    <source>
        <dbReference type="ARBA" id="ARBA00005046"/>
    </source>
</evidence>
<accession>A0A0U3I4M1</accession>
<dbReference type="InterPro" id="IPR001453">
    <property type="entry name" value="MoaB/Mog_dom"/>
</dbReference>
<name>A0A0U3I4M1_9GAMM</name>
<dbReference type="InterPro" id="IPR036425">
    <property type="entry name" value="MoaB/Mog-like_dom_sf"/>
</dbReference>
<proteinExistence type="inferred from homology"/>
<comment type="function">
    <text evidence="1 5">May be involved in the biosynthesis of molybdopterin.</text>
</comment>
<dbReference type="Proteomes" id="UP000069015">
    <property type="component" value="Chromosome 1"/>
</dbReference>
<dbReference type="UniPathway" id="UPA00344"/>
<evidence type="ECO:0000256" key="1">
    <source>
        <dbReference type="ARBA" id="ARBA00003487"/>
    </source>
</evidence>
<evidence type="ECO:0000259" key="6">
    <source>
        <dbReference type="SMART" id="SM00852"/>
    </source>
</evidence>